<dbReference type="InterPro" id="IPR002843">
    <property type="entry name" value="ATPase_V0-cplx_csu/dsu"/>
</dbReference>
<dbReference type="SUPFAM" id="SSF103486">
    <property type="entry name" value="V-type ATP synthase subunit C"/>
    <property type="match status" value="1"/>
</dbReference>
<evidence type="ECO:0000256" key="1">
    <source>
        <dbReference type="ARBA" id="ARBA00006709"/>
    </source>
</evidence>
<accession>A0A0S7WI94</accession>
<dbReference type="EMBL" id="LIZT01000038">
    <property type="protein sequence ID" value="KPJ49877.1"/>
    <property type="molecule type" value="Genomic_DNA"/>
</dbReference>
<dbReference type="InterPro" id="IPR044911">
    <property type="entry name" value="V-type_ATPase_csu/dsu_dom_3"/>
</dbReference>
<reference evidence="4 5" key="1">
    <citation type="journal article" date="2015" name="Microbiome">
        <title>Genomic resolution of linkages in carbon, nitrogen, and sulfur cycling among widespread estuary sediment bacteria.</title>
        <authorList>
            <person name="Baker B.J."/>
            <person name="Lazar C.S."/>
            <person name="Teske A.P."/>
            <person name="Dick G.J."/>
        </authorList>
    </citation>
    <scope>NUCLEOTIDE SEQUENCE [LARGE SCALE GENOMIC DNA]</scope>
    <source>
        <strain evidence="4">DG_26</strain>
    </source>
</reference>
<dbReference type="InterPro" id="IPR035067">
    <property type="entry name" value="V-type_ATPase_csu/dsu"/>
</dbReference>
<dbReference type="Gene3D" id="1.20.1690.10">
    <property type="entry name" value="V-type ATP synthase subunit C domain"/>
    <property type="match status" value="2"/>
</dbReference>
<dbReference type="InterPro" id="IPR036079">
    <property type="entry name" value="ATPase_csu/dsu_sf"/>
</dbReference>
<dbReference type="Pfam" id="PF01992">
    <property type="entry name" value="vATP-synt_AC39"/>
    <property type="match status" value="1"/>
</dbReference>
<keyword evidence="3" id="KW-0406">Ion transport</keyword>
<comment type="similarity">
    <text evidence="1">Belongs to the V-ATPase V0D/AC39 subunit family.</text>
</comment>
<dbReference type="AlphaFoldDB" id="A0A0S7WI94"/>
<proteinExistence type="inferred from homology"/>
<evidence type="ECO:0000256" key="2">
    <source>
        <dbReference type="ARBA" id="ARBA00022448"/>
    </source>
</evidence>
<evidence type="ECO:0000313" key="5">
    <source>
        <dbReference type="Proteomes" id="UP000051124"/>
    </source>
</evidence>
<gene>
    <name evidence="4" type="ORF">AMJ40_04525</name>
</gene>
<evidence type="ECO:0000256" key="3">
    <source>
        <dbReference type="ARBA" id="ARBA00023065"/>
    </source>
</evidence>
<dbReference type="PANTHER" id="PTHR38682">
    <property type="entry name" value="V-TYPE ATP SYNTHASE SUBUNIT C"/>
    <property type="match status" value="1"/>
</dbReference>
<organism evidence="4 5">
    <name type="scientific">candidate division TA06 bacterium DG_26</name>
    <dbReference type="NCBI Taxonomy" id="1703771"/>
    <lineage>
        <taxon>Bacteria</taxon>
        <taxon>Bacteria division TA06</taxon>
    </lineage>
</organism>
<evidence type="ECO:0000313" key="4">
    <source>
        <dbReference type="EMBL" id="KPJ49877.1"/>
    </source>
</evidence>
<dbReference type="Gene3D" id="1.10.132.50">
    <property type="entry name" value="ATP synthase (C/AC39) subunit, domain 3"/>
    <property type="match status" value="1"/>
</dbReference>
<comment type="caution">
    <text evidence="4">The sequence shown here is derived from an EMBL/GenBank/DDBJ whole genome shotgun (WGS) entry which is preliminary data.</text>
</comment>
<dbReference type="GO" id="GO:0046961">
    <property type="term" value="F:proton-transporting ATPase activity, rotational mechanism"/>
    <property type="evidence" value="ECO:0007669"/>
    <property type="project" value="InterPro"/>
</dbReference>
<sequence>MIFENENADYAYAVGRIRALETRLLSRGIVDRMLEASDLDELYRILGDTAYGASLSEGAEYEKMLQSEEARTVDLFEELCLDPALSELARYSYDFHNAKVLMKVSVAKEDFGAALSECGNVGISLFRSAFEEEKFGVLPEVLQQTITRALESCYTKEDPRLIDLVTDQEMFKFYRKIVRGLGSEFLSQLFALVVDLTNIKTLARLRRLEEDRDTLRLAIFEGGVVESGRYAAMAEEPWESLPHRFYATPYFTIVEEGYRHLEREGSFLILEKRCNDYLLDWLRNTRYTALGVEPLVAYFLAKRNELNILRLLFVGKRHGIEINRIKERLPDVF</sequence>
<dbReference type="InterPro" id="IPR050873">
    <property type="entry name" value="V-ATPase_V0D/AC39_subunit"/>
</dbReference>
<name>A0A0S7WI94_UNCT6</name>
<evidence type="ECO:0008006" key="6">
    <source>
        <dbReference type="Google" id="ProtNLM"/>
    </source>
</evidence>
<dbReference type="Proteomes" id="UP000051124">
    <property type="component" value="Unassembled WGS sequence"/>
</dbReference>
<dbReference type="PANTHER" id="PTHR38682:SF1">
    <property type="entry name" value="V-TYPE ATP SYNTHASE SUBUNIT C"/>
    <property type="match status" value="1"/>
</dbReference>
<protein>
    <recommendedName>
        <fullName evidence="6">V-type ATP synthase subunit C</fullName>
    </recommendedName>
</protein>
<keyword evidence="2" id="KW-0813">Transport</keyword>